<feature type="region of interest" description="Disordered" evidence="1">
    <location>
        <begin position="47"/>
        <end position="87"/>
    </location>
</feature>
<evidence type="ECO:0000256" key="1">
    <source>
        <dbReference type="SAM" id="MobiDB-lite"/>
    </source>
</evidence>
<protein>
    <submittedName>
        <fullName evidence="2">Uncharacterized protein</fullName>
    </submittedName>
</protein>
<dbReference type="AlphaFoldDB" id="A0A6A4SG81"/>
<evidence type="ECO:0000313" key="2">
    <source>
        <dbReference type="EMBL" id="KAF0029372.1"/>
    </source>
</evidence>
<gene>
    <name evidence="2" type="ORF">F2P81_018477</name>
</gene>
<reference evidence="2 3" key="1">
    <citation type="submission" date="2019-06" db="EMBL/GenBank/DDBJ databases">
        <title>Draft genomes of female and male turbot (Scophthalmus maximus).</title>
        <authorList>
            <person name="Xu H."/>
            <person name="Xu X.-W."/>
            <person name="Shao C."/>
            <person name="Chen S."/>
        </authorList>
    </citation>
    <scope>NUCLEOTIDE SEQUENCE [LARGE SCALE GENOMIC DNA]</scope>
    <source>
        <strain evidence="2">Ysfricsl-2016a</strain>
        <tissue evidence="2">Blood</tissue>
    </source>
</reference>
<evidence type="ECO:0000313" key="3">
    <source>
        <dbReference type="Proteomes" id="UP000438429"/>
    </source>
</evidence>
<comment type="caution">
    <text evidence="2">The sequence shown here is derived from an EMBL/GenBank/DDBJ whole genome shotgun (WGS) entry which is preliminary data.</text>
</comment>
<feature type="region of interest" description="Disordered" evidence="1">
    <location>
        <begin position="130"/>
        <end position="156"/>
    </location>
</feature>
<proteinExistence type="predicted"/>
<accession>A0A6A4SG81</accession>
<dbReference type="Proteomes" id="UP000438429">
    <property type="component" value="Unassembled WGS sequence"/>
</dbReference>
<sequence>MTTEYQERFLPPRCFKTVISTSIQKDPYHPLKGRSNMTTMRSFHVTRKWVQDPPKPPQSPLPPKEHQRPGSAPGNPACVSVNQPPSGVEDYTSVYKNDFRAWIADRRQPYRLNDSLRVNQGLVVINSSSKGGRVQKNSAQLDTNSRPARVEQEPRPFESITSNRSDYVTHLVQPRTRRVRPVDQTNKGPLLEPAASFRPKLAWQTNQELLEGVNDLFQQFKSWSLETKDQCRGKGQATGPPAAHDAFLSTMHAAYTPHKCQRTMPILPSVRTSEKSMKPFLATTTMKEDYRAWDALVTLPHRQKNKHRVSLRT</sequence>
<feature type="compositionally biased region" description="Pro residues" evidence="1">
    <location>
        <begin position="53"/>
        <end position="62"/>
    </location>
</feature>
<dbReference type="EMBL" id="VEVO01000016">
    <property type="protein sequence ID" value="KAF0029372.1"/>
    <property type="molecule type" value="Genomic_DNA"/>
</dbReference>
<organism evidence="2 3">
    <name type="scientific">Scophthalmus maximus</name>
    <name type="common">Turbot</name>
    <name type="synonym">Psetta maxima</name>
    <dbReference type="NCBI Taxonomy" id="52904"/>
    <lineage>
        <taxon>Eukaryota</taxon>
        <taxon>Metazoa</taxon>
        <taxon>Chordata</taxon>
        <taxon>Craniata</taxon>
        <taxon>Vertebrata</taxon>
        <taxon>Euteleostomi</taxon>
        <taxon>Actinopterygii</taxon>
        <taxon>Neopterygii</taxon>
        <taxon>Teleostei</taxon>
        <taxon>Neoteleostei</taxon>
        <taxon>Acanthomorphata</taxon>
        <taxon>Carangaria</taxon>
        <taxon>Pleuronectiformes</taxon>
        <taxon>Pleuronectoidei</taxon>
        <taxon>Scophthalmidae</taxon>
        <taxon>Scophthalmus</taxon>
    </lineage>
</organism>
<name>A0A6A4SG81_SCOMX</name>
<feature type="compositionally biased region" description="Polar residues" evidence="1">
    <location>
        <begin position="130"/>
        <end position="146"/>
    </location>
</feature>